<dbReference type="PROSITE" id="PS51885">
    <property type="entry name" value="NEPRILYSIN"/>
    <property type="match status" value="1"/>
</dbReference>
<evidence type="ECO:0000256" key="2">
    <source>
        <dbReference type="ARBA" id="ARBA00007357"/>
    </source>
</evidence>
<dbReference type="GeneID" id="97609229"/>
<evidence type="ECO:0000256" key="6">
    <source>
        <dbReference type="ARBA" id="ARBA00022833"/>
    </source>
</evidence>
<evidence type="ECO:0000256" key="5">
    <source>
        <dbReference type="ARBA" id="ARBA00022801"/>
    </source>
</evidence>
<evidence type="ECO:0000259" key="9">
    <source>
        <dbReference type="Pfam" id="PF05649"/>
    </source>
</evidence>
<evidence type="ECO:0000313" key="11">
    <source>
        <dbReference type="Proteomes" id="UP000245934"/>
    </source>
</evidence>
<comment type="cofactor">
    <cofactor evidence="1">
        <name>Zn(2+)</name>
        <dbReference type="ChEBI" id="CHEBI:29105"/>
    </cofactor>
</comment>
<dbReference type="PRINTS" id="PR00786">
    <property type="entry name" value="NEPRILYSIN"/>
</dbReference>
<dbReference type="GO" id="GO:0016485">
    <property type="term" value="P:protein processing"/>
    <property type="evidence" value="ECO:0007669"/>
    <property type="project" value="TreeGrafter"/>
</dbReference>
<dbReference type="GO" id="GO:0005886">
    <property type="term" value="C:plasma membrane"/>
    <property type="evidence" value="ECO:0007669"/>
    <property type="project" value="TreeGrafter"/>
</dbReference>
<evidence type="ECO:0000256" key="3">
    <source>
        <dbReference type="ARBA" id="ARBA00022670"/>
    </source>
</evidence>
<sequence>MTSLQGYYIMNMTNKVFHTIRTLFFIPEKKKTRMFQRAHSFLILILSAVLLISMVQADSVSPTVPTGMNVSVDPGNDFFTYVNDYWIKDHPVPSKNNFYSAFEEVEEKVDTRVRDLVEEAATDYSTENGTPRQLLGSFYRAALNDEANEETGLIPLQNKFAQINEAKNRTEVRNVSSNLTAAGLDPFFVMYIDENPEKRDELIATLETGDFTLRFAPFYVLQIDEAIRVQNLMKEYIASTFEEQGMDAADALNAAETVFRIETRLARGEMNMSTVADNSSENLKSGTYQTEDLDNLFPGINWELLFAHSGSPDLASVYIMNPQYLQEVGRILSSEPIDDLKIYLTWRILQFAAPYASPEMQERYYRFYDVDLSEGEITPQKDRIFDVMNLYLGNPIAHLYVDNYFSADDKEKVEAIIANIREVMRERVNNLSWMSDSTRSTALEKMDLLKEQAGYPEIWGEYKNLTITDRSYLTNMLALTEFFTNGSLQLSGEPSDPDVWYVSPHGVEAHYDLIHNRIITPAGFLNTPFFDPEVDDAWNYGSFGWIYGHELIHMIDIGGQQYRPDGKRENWWTDADANNYFHAAWPLIVQINSTEILPNYTLNGTKTLIEASADLGGMTLAYEAFVKSREDPETLDLPGDDGFTDRQKFFIAFAQAMRGNITDENLRNVTETDEHPWNKFRVNTIPYHLDAFYTAFPEINPEDALYLNESERARLW</sequence>
<keyword evidence="7" id="KW-0482">Metalloprotease</keyword>
<dbReference type="Proteomes" id="UP000245934">
    <property type="component" value="Unassembled WGS sequence"/>
</dbReference>
<evidence type="ECO:0000256" key="4">
    <source>
        <dbReference type="ARBA" id="ARBA00022723"/>
    </source>
</evidence>
<dbReference type="InterPro" id="IPR008753">
    <property type="entry name" value="Peptidase_M13_N"/>
</dbReference>
<dbReference type="InterPro" id="IPR042089">
    <property type="entry name" value="Peptidase_M13_dom_2"/>
</dbReference>
<evidence type="ECO:0000256" key="7">
    <source>
        <dbReference type="ARBA" id="ARBA00023049"/>
    </source>
</evidence>
<dbReference type="RefSeq" id="WP_109939275.1">
    <property type="nucleotide sequence ID" value="NZ_CP176366.1"/>
</dbReference>
<comment type="similarity">
    <text evidence="2">Belongs to the peptidase M13 family.</text>
</comment>
<reference evidence="10 11" key="1">
    <citation type="submission" date="2018-05" db="EMBL/GenBank/DDBJ databases">
        <title>Draft genome of Methanospirillum stamsii Pt1.</title>
        <authorList>
            <person name="Dueholm M.S."/>
            <person name="Nielsen P.H."/>
            <person name="Bakmann L.F."/>
            <person name="Otzen D.E."/>
        </authorList>
    </citation>
    <scope>NUCLEOTIDE SEQUENCE [LARGE SCALE GENOMIC DNA]</scope>
    <source>
        <strain evidence="10 11">Pt1</strain>
    </source>
</reference>
<gene>
    <name evidence="10" type="ORF">DLD82_01195</name>
</gene>
<keyword evidence="5" id="KW-0378">Hydrolase</keyword>
<feature type="domain" description="Peptidase M13 C-terminal" evidence="8">
    <location>
        <begin position="509"/>
        <end position="711"/>
    </location>
</feature>
<protein>
    <recommendedName>
        <fullName evidence="12">Peptidase M13</fullName>
    </recommendedName>
</protein>
<keyword evidence="3" id="KW-0645">Protease</keyword>
<dbReference type="GO" id="GO:0046872">
    <property type="term" value="F:metal ion binding"/>
    <property type="evidence" value="ECO:0007669"/>
    <property type="project" value="UniProtKB-KW"/>
</dbReference>
<evidence type="ECO:0000256" key="1">
    <source>
        <dbReference type="ARBA" id="ARBA00001947"/>
    </source>
</evidence>
<accession>A0A2V2NBM2</accession>
<dbReference type="CDD" id="cd08662">
    <property type="entry name" value="M13"/>
    <property type="match status" value="1"/>
</dbReference>
<keyword evidence="6" id="KW-0862">Zinc</keyword>
<comment type="caution">
    <text evidence="10">The sequence shown here is derived from an EMBL/GenBank/DDBJ whole genome shotgun (WGS) entry which is preliminary data.</text>
</comment>
<evidence type="ECO:0008006" key="12">
    <source>
        <dbReference type="Google" id="ProtNLM"/>
    </source>
</evidence>
<organism evidence="10 11">
    <name type="scientific">Methanospirillum stamsii</name>
    <dbReference type="NCBI Taxonomy" id="1277351"/>
    <lineage>
        <taxon>Archaea</taxon>
        <taxon>Methanobacteriati</taxon>
        <taxon>Methanobacteriota</taxon>
        <taxon>Stenosarchaea group</taxon>
        <taxon>Methanomicrobia</taxon>
        <taxon>Methanomicrobiales</taxon>
        <taxon>Methanospirillaceae</taxon>
        <taxon>Methanospirillum</taxon>
    </lineage>
</organism>
<proteinExistence type="inferred from homology"/>
<name>A0A2V2NBM2_9EURY</name>
<dbReference type="PANTHER" id="PTHR11733:SF167">
    <property type="entry name" value="FI17812P1-RELATED"/>
    <property type="match status" value="1"/>
</dbReference>
<dbReference type="AlphaFoldDB" id="A0A2V2NBM2"/>
<dbReference type="GO" id="GO:0004222">
    <property type="term" value="F:metalloendopeptidase activity"/>
    <property type="evidence" value="ECO:0007669"/>
    <property type="project" value="InterPro"/>
</dbReference>
<keyword evidence="4" id="KW-0479">Metal-binding</keyword>
<dbReference type="EMBL" id="QGMZ01000004">
    <property type="protein sequence ID" value="PWR76140.1"/>
    <property type="molecule type" value="Genomic_DNA"/>
</dbReference>
<feature type="domain" description="Peptidase M13 N-terminal" evidence="9">
    <location>
        <begin position="74"/>
        <end position="456"/>
    </location>
</feature>
<dbReference type="Pfam" id="PF01431">
    <property type="entry name" value="Peptidase_M13"/>
    <property type="match status" value="1"/>
</dbReference>
<dbReference type="InterPro" id="IPR000718">
    <property type="entry name" value="Peptidase_M13"/>
</dbReference>
<dbReference type="InterPro" id="IPR024079">
    <property type="entry name" value="MetalloPept_cat_dom_sf"/>
</dbReference>
<evidence type="ECO:0000259" key="8">
    <source>
        <dbReference type="Pfam" id="PF01431"/>
    </source>
</evidence>
<keyword evidence="11" id="KW-1185">Reference proteome</keyword>
<dbReference type="PANTHER" id="PTHR11733">
    <property type="entry name" value="ZINC METALLOPROTEASE FAMILY M13 NEPRILYSIN-RELATED"/>
    <property type="match status" value="1"/>
</dbReference>
<dbReference type="InterPro" id="IPR018497">
    <property type="entry name" value="Peptidase_M13_C"/>
</dbReference>
<dbReference type="Gene3D" id="3.40.390.10">
    <property type="entry name" value="Collagenase (Catalytic Domain)"/>
    <property type="match status" value="1"/>
</dbReference>
<dbReference type="Pfam" id="PF05649">
    <property type="entry name" value="Peptidase_M13_N"/>
    <property type="match status" value="1"/>
</dbReference>
<dbReference type="SUPFAM" id="SSF55486">
    <property type="entry name" value="Metalloproteases ('zincins'), catalytic domain"/>
    <property type="match status" value="1"/>
</dbReference>
<evidence type="ECO:0000313" key="10">
    <source>
        <dbReference type="EMBL" id="PWR76140.1"/>
    </source>
</evidence>
<dbReference type="Gene3D" id="1.10.1380.10">
    <property type="entry name" value="Neutral endopeptidase , domain2"/>
    <property type="match status" value="1"/>
</dbReference>